<accession>A0A562BQD3</accession>
<evidence type="ECO:0000313" key="2">
    <source>
        <dbReference type="Proteomes" id="UP000318141"/>
    </source>
</evidence>
<organism evidence="1 2">
    <name type="scientific">Cupriavidus gilardii J11</name>
    <dbReference type="NCBI Taxonomy" id="936133"/>
    <lineage>
        <taxon>Bacteria</taxon>
        <taxon>Pseudomonadati</taxon>
        <taxon>Pseudomonadota</taxon>
        <taxon>Betaproteobacteria</taxon>
        <taxon>Burkholderiales</taxon>
        <taxon>Burkholderiaceae</taxon>
        <taxon>Cupriavidus</taxon>
    </lineage>
</organism>
<name>A0A562BQD3_9BURK</name>
<protein>
    <recommendedName>
        <fullName evidence="3">BON domain-containing protein</fullName>
    </recommendedName>
</protein>
<reference evidence="1 2" key="1">
    <citation type="submission" date="2019-07" db="EMBL/GenBank/DDBJ databases">
        <title>Genome sequencing of lignin-degrading bacterial isolates.</title>
        <authorList>
            <person name="Gladden J."/>
        </authorList>
    </citation>
    <scope>NUCLEOTIDE SEQUENCE [LARGE SCALE GENOMIC DNA]</scope>
    <source>
        <strain evidence="1 2">J11</strain>
    </source>
</reference>
<comment type="caution">
    <text evidence="1">The sequence shown here is derived from an EMBL/GenBank/DDBJ whole genome shotgun (WGS) entry which is preliminary data.</text>
</comment>
<evidence type="ECO:0000313" key="1">
    <source>
        <dbReference type="EMBL" id="TWG87003.1"/>
    </source>
</evidence>
<gene>
    <name evidence="1" type="ORF">L602_001900000060</name>
</gene>
<keyword evidence="2" id="KW-1185">Reference proteome</keyword>
<dbReference type="EMBL" id="VLJN01000011">
    <property type="protein sequence ID" value="TWG87003.1"/>
    <property type="molecule type" value="Genomic_DNA"/>
</dbReference>
<evidence type="ECO:0008006" key="3">
    <source>
        <dbReference type="Google" id="ProtNLM"/>
    </source>
</evidence>
<dbReference type="Proteomes" id="UP000318141">
    <property type="component" value="Unassembled WGS sequence"/>
</dbReference>
<proteinExistence type="predicted"/>
<sequence>MLRRAMWKIMRGVITWAPESRGWLAHAVALICLAAAAQPSMTSGTPASAVATDGATQLLNRGQDPFFRISSGMAGCPEPLGPRIDEAAWQRETHHRLERGYRCHAEGRCRLSNAYHYDREIAETVQRRLQWLSRQDRDSPPGWRQTLPQTSLWLTVSRRWVTIQGCVPGGFDLKPLADALRDVEGVERVVIETTEWPSRRVPYTVYPGH</sequence>
<dbReference type="AlphaFoldDB" id="A0A562BQD3"/>